<reference evidence="1" key="1">
    <citation type="journal article" date="2014" name="Front. Microbiol.">
        <title>High frequency of phylogenetically diverse reductive dehalogenase-homologous genes in deep subseafloor sedimentary metagenomes.</title>
        <authorList>
            <person name="Kawai M."/>
            <person name="Futagami T."/>
            <person name="Toyoda A."/>
            <person name="Takaki Y."/>
            <person name="Nishi S."/>
            <person name="Hori S."/>
            <person name="Arai W."/>
            <person name="Tsubouchi T."/>
            <person name="Morono Y."/>
            <person name="Uchiyama I."/>
            <person name="Ito T."/>
            <person name="Fujiyama A."/>
            <person name="Inagaki F."/>
            <person name="Takami H."/>
        </authorList>
    </citation>
    <scope>NUCLEOTIDE SEQUENCE</scope>
    <source>
        <strain evidence="1">Expedition CK06-06</strain>
    </source>
</reference>
<protein>
    <submittedName>
        <fullName evidence="1">Uncharacterized protein</fullName>
    </submittedName>
</protein>
<dbReference type="EMBL" id="BARW01005236">
    <property type="protein sequence ID" value="GAI76977.1"/>
    <property type="molecule type" value="Genomic_DNA"/>
</dbReference>
<name>X1R8E7_9ZZZZ</name>
<sequence length="68" mass="7865">MKKKYPSEINSKLIRVHSGDYALFMQISQGHDISIADAVRMAIDKPMTVLSWAWPRTELELTQKVFDK</sequence>
<proteinExistence type="predicted"/>
<organism evidence="1">
    <name type="scientific">marine sediment metagenome</name>
    <dbReference type="NCBI Taxonomy" id="412755"/>
    <lineage>
        <taxon>unclassified sequences</taxon>
        <taxon>metagenomes</taxon>
        <taxon>ecological metagenomes</taxon>
    </lineage>
</organism>
<gene>
    <name evidence="1" type="ORF">S12H4_11578</name>
</gene>
<dbReference type="AlphaFoldDB" id="X1R8E7"/>
<evidence type="ECO:0000313" key="1">
    <source>
        <dbReference type="EMBL" id="GAI76977.1"/>
    </source>
</evidence>
<comment type="caution">
    <text evidence="1">The sequence shown here is derived from an EMBL/GenBank/DDBJ whole genome shotgun (WGS) entry which is preliminary data.</text>
</comment>
<accession>X1R8E7</accession>